<dbReference type="EMBL" id="CACRXK020001162">
    <property type="protein sequence ID" value="CAB3987359.1"/>
    <property type="molecule type" value="Genomic_DNA"/>
</dbReference>
<evidence type="ECO:0000313" key="2">
    <source>
        <dbReference type="Proteomes" id="UP001152795"/>
    </source>
</evidence>
<organism evidence="1 2">
    <name type="scientific">Paramuricea clavata</name>
    <name type="common">Red gorgonian</name>
    <name type="synonym">Violescent sea-whip</name>
    <dbReference type="NCBI Taxonomy" id="317549"/>
    <lineage>
        <taxon>Eukaryota</taxon>
        <taxon>Metazoa</taxon>
        <taxon>Cnidaria</taxon>
        <taxon>Anthozoa</taxon>
        <taxon>Octocorallia</taxon>
        <taxon>Malacalcyonacea</taxon>
        <taxon>Plexauridae</taxon>
        <taxon>Paramuricea</taxon>
    </lineage>
</organism>
<dbReference type="Proteomes" id="UP001152795">
    <property type="component" value="Unassembled WGS sequence"/>
</dbReference>
<gene>
    <name evidence="1" type="ORF">PACLA_8A061577</name>
</gene>
<protein>
    <submittedName>
        <fullName evidence="1">Uncharacterized protein</fullName>
    </submittedName>
</protein>
<reference evidence="1" key="1">
    <citation type="submission" date="2020-04" db="EMBL/GenBank/DDBJ databases">
        <authorList>
            <person name="Alioto T."/>
            <person name="Alioto T."/>
            <person name="Gomez Garrido J."/>
        </authorList>
    </citation>
    <scope>NUCLEOTIDE SEQUENCE</scope>
    <source>
        <strain evidence="1">A484AB</strain>
    </source>
</reference>
<dbReference type="AlphaFoldDB" id="A0A7D9HKT1"/>
<proteinExistence type="predicted"/>
<name>A0A7D9HKT1_PARCT</name>
<evidence type="ECO:0000313" key="1">
    <source>
        <dbReference type="EMBL" id="CAB3987359.1"/>
    </source>
</evidence>
<keyword evidence="2" id="KW-1185">Reference proteome</keyword>
<accession>A0A7D9HKT1</accession>
<comment type="caution">
    <text evidence="1">The sequence shown here is derived from an EMBL/GenBank/DDBJ whole genome shotgun (WGS) entry which is preliminary data.</text>
</comment>
<sequence length="97" mass="11051">MPRTYQRHRHCNIRPGDSYMWSVVVILLLCSSSGVTQIFEGSGGDSGPTRQMRFVESANDEQIITTDERTCVRKAFSGNGFRLRGDFYYEMFVSTKA</sequence>